<evidence type="ECO:0000313" key="2">
    <source>
        <dbReference type="Proteomes" id="UP001216674"/>
    </source>
</evidence>
<organism evidence="1 2">
    <name type="scientific">Cupriavidus basilensis</name>
    <dbReference type="NCBI Taxonomy" id="68895"/>
    <lineage>
        <taxon>Bacteria</taxon>
        <taxon>Pseudomonadati</taxon>
        <taxon>Pseudomonadota</taxon>
        <taxon>Betaproteobacteria</taxon>
        <taxon>Burkholderiales</taxon>
        <taxon>Burkholderiaceae</taxon>
        <taxon>Cupriavidus</taxon>
    </lineage>
</organism>
<comment type="caution">
    <text evidence="1">The sequence shown here is derived from an EMBL/GenBank/DDBJ whole genome shotgun (WGS) entry which is preliminary data.</text>
</comment>
<reference evidence="1 2" key="1">
    <citation type="submission" date="2023-03" db="EMBL/GenBank/DDBJ databases">
        <title>Draft assemblies of triclosan tolerant bacteria isolated from returned activated sludge.</title>
        <authorList>
            <person name="Van Hamelsveld S."/>
        </authorList>
    </citation>
    <scope>NUCLEOTIDE SEQUENCE [LARGE SCALE GENOMIC DNA]</scope>
    <source>
        <strain evidence="1 2">GW210010_S58</strain>
    </source>
</reference>
<sequence>MQTREHAGSNRPALMTVQAAQDIEFLVKESEVLTGRPGRIFVVAGADRLRYRVHWHPVGLKVERLDDMGSTLSSQHLLPWEFLEHTLIEAAAAGQLYTPPIGRLG</sequence>
<protein>
    <submittedName>
        <fullName evidence="1">Uncharacterized protein</fullName>
    </submittedName>
</protein>
<dbReference type="EMBL" id="JARJLM010000050">
    <property type="protein sequence ID" value="MDF3831959.1"/>
    <property type="molecule type" value="Genomic_DNA"/>
</dbReference>
<gene>
    <name evidence="1" type="ORF">P3W85_03165</name>
</gene>
<keyword evidence="2" id="KW-1185">Reference proteome</keyword>
<name>A0ABT6AH82_9BURK</name>
<proteinExistence type="predicted"/>
<dbReference type="Proteomes" id="UP001216674">
    <property type="component" value="Unassembled WGS sequence"/>
</dbReference>
<evidence type="ECO:0000313" key="1">
    <source>
        <dbReference type="EMBL" id="MDF3831959.1"/>
    </source>
</evidence>
<dbReference type="RefSeq" id="WP_276263691.1">
    <property type="nucleotide sequence ID" value="NZ_JARJLM010000050.1"/>
</dbReference>
<accession>A0ABT6AH82</accession>